<evidence type="ECO:0000259" key="3">
    <source>
        <dbReference type="Pfam" id="PF22725"/>
    </source>
</evidence>
<dbReference type="Pfam" id="PF22725">
    <property type="entry name" value="GFO_IDH_MocA_C3"/>
    <property type="match status" value="1"/>
</dbReference>
<dbReference type="Pfam" id="PF01408">
    <property type="entry name" value="GFO_IDH_MocA"/>
    <property type="match status" value="1"/>
</dbReference>
<dbReference type="EMBL" id="JBDNCH010000002">
    <property type="protein sequence ID" value="MEN9060731.1"/>
    <property type="molecule type" value="Genomic_DNA"/>
</dbReference>
<dbReference type="Gene3D" id="3.40.50.720">
    <property type="entry name" value="NAD(P)-binding Rossmann-like Domain"/>
    <property type="match status" value="1"/>
</dbReference>
<protein>
    <submittedName>
        <fullName evidence="4">Gfo/Idh/MocA family oxidoreductase</fullName>
    </submittedName>
</protein>
<dbReference type="PANTHER" id="PTHR43818">
    <property type="entry name" value="BCDNA.GH03377"/>
    <property type="match status" value="1"/>
</dbReference>
<accession>A0AAW9S7A4</accession>
<organism evidence="4 5">
    <name type="scientific">Ponticoccus litoralis</name>
    <dbReference type="NCBI Taxonomy" id="422297"/>
    <lineage>
        <taxon>Bacteria</taxon>
        <taxon>Pseudomonadati</taxon>
        <taxon>Pseudomonadota</taxon>
        <taxon>Alphaproteobacteria</taxon>
        <taxon>Rhodobacterales</taxon>
        <taxon>Roseobacteraceae</taxon>
        <taxon>Ponticoccus</taxon>
    </lineage>
</organism>
<dbReference type="InterPro" id="IPR000683">
    <property type="entry name" value="Gfo/Idh/MocA-like_OxRdtase_N"/>
</dbReference>
<feature type="domain" description="GFO/IDH/MocA-like oxidoreductase" evidence="3">
    <location>
        <begin position="133"/>
        <end position="259"/>
    </location>
</feature>
<proteinExistence type="predicted"/>
<sequence length="334" mass="36670">MALKLGILGIDHGHIFGMLAGMMAEGATCAQYWTDGPAVTEAKFNATHPGVTGVADRRAVLESDVDMILIAAVPEDRAALAIEAMEAGKDVMVDKPGCTTLEQLQAIRDCVARTGRIWSVNFSERFQVRAAAKASELVAEGVVGRVVQVVTLAPHKQNLKTRPDWYFRRERYGGILCDIGSHQIDQVLHYTGSTEATIAHALVENTTHPEYPGFQDFGEATLVGNRGHGYVRLDWFTPDGLPTWGDGRLFILGTEGSIECRKYTEIGQPHRTDNLYLVNGTENLHIDCRDVALLYFARLTADVQDRTETAGRQAHSFLTMELAIRAQMKAEGDA</sequence>
<dbReference type="GO" id="GO:0000166">
    <property type="term" value="F:nucleotide binding"/>
    <property type="evidence" value="ECO:0007669"/>
    <property type="project" value="InterPro"/>
</dbReference>
<feature type="domain" description="Gfo/Idh/MocA-like oxidoreductase N-terminal" evidence="2">
    <location>
        <begin position="42"/>
        <end position="122"/>
    </location>
</feature>
<reference evidence="4 5" key="1">
    <citation type="submission" date="2024-05" db="EMBL/GenBank/DDBJ databases">
        <title>Genome sequence of Ponticoccus litoralis KCCM 90028.</title>
        <authorList>
            <person name="Kim J.M."/>
            <person name="Lee J.K."/>
            <person name="Choi B.J."/>
            <person name="Bayburt H."/>
            <person name="Baek J.H."/>
            <person name="Jeon C.O."/>
        </authorList>
    </citation>
    <scope>NUCLEOTIDE SEQUENCE [LARGE SCALE GENOMIC DNA]</scope>
    <source>
        <strain evidence="4 5">KCCM 90028</strain>
    </source>
</reference>
<keyword evidence="5" id="KW-1185">Reference proteome</keyword>
<dbReference type="SUPFAM" id="SSF55347">
    <property type="entry name" value="Glyceraldehyde-3-phosphate dehydrogenase-like, C-terminal domain"/>
    <property type="match status" value="1"/>
</dbReference>
<gene>
    <name evidence="4" type="ORF">ABFB10_06465</name>
</gene>
<evidence type="ECO:0000313" key="4">
    <source>
        <dbReference type="EMBL" id="MEN9060731.1"/>
    </source>
</evidence>
<dbReference type="InterPro" id="IPR050463">
    <property type="entry name" value="Gfo/Idh/MocA_oxidrdct_glycsds"/>
</dbReference>
<dbReference type="SUPFAM" id="SSF51735">
    <property type="entry name" value="NAD(P)-binding Rossmann-fold domains"/>
    <property type="match status" value="1"/>
</dbReference>
<dbReference type="InterPro" id="IPR055170">
    <property type="entry name" value="GFO_IDH_MocA-like_dom"/>
</dbReference>
<dbReference type="Gene3D" id="3.30.360.10">
    <property type="entry name" value="Dihydrodipicolinate Reductase, domain 2"/>
    <property type="match status" value="1"/>
</dbReference>
<evidence type="ECO:0000256" key="1">
    <source>
        <dbReference type="ARBA" id="ARBA00023002"/>
    </source>
</evidence>
<dbReference type="InterPro" id="IPR036291">
    <property type="entry name" value="NAD(P)-bd_dom_sf"/>
</dbReference>
<dbReference type="RefSeq" id="WP_347165880.1">
    <property type="nucleotide sequence ID" value="NZ_JBDNCH010000002.1"/>
</dbReference>
<name>A0AAW9S7A4_9RHOB</name>
<evidence type="ECO:0000259" key="2">
    <source>
        <dbReference type="Pfam" id="PF01408"/>
    </source>
</evidence>
<keyword evidence="1" id="KW-0560">Oxidoreductase</keyword>
<dbReference type="AlphaFoldDB" id="A0AAW9S7A4"/>
<dbReference type="GO" id="GO:0016491">
    <property type="term" value="F:oxidoreductase activity"/>
    <property type="evidence" value="ECO:0007669"/>
    <property type="project" value="UniProtKB-KW"/>
</dbReference>
<dbReference type="PANTHER" id="PTHR43818:SF11">
    <property type="entry name" value="BCDNA.GH03377"/>
    <property type="match status" value="1"/>
</dbReference>
<comment type="caution">
    <text evidence="4">The sequence shown here is derived from an EMBL/GenBank/DDBJ whole genome shotgun (WGS) entry which is preliminary data.</text>
</comment>
<evidence type="ECO:0000313" key="5">
    <source>
        <dbReference type="Proteomes" id="UP001428774"/>
    </source>
</evidence>
<dbReference type="Proteomes" id="UP001428774">
    <property type="component" value="Unassembled WGS sequence"/>
</dbReference>